<evidence type="ECO:0000313" key="5">
    <source>
        <dbReference type="EMBL" id="OEF97217.1"/>
    </source>
</evidence>
<proteinExistence type="inferred from homology"/>
<dbReference type="InterPro" id="IPR054353">
    <property type="entry name" value="IstA-like_C"/>
</dbReference>
<dbReference type="OrthoDB" id="3193769at2"/>
<keyword evidence="6" id="KW-1185">Reference proteome</keyword>
<feature type="domain" description="HTH IS408-type" evidence="3">
    <location>
        <begin position="4"/>
        <end position="82"/>
    </location>
</feature>
<dbReference type="InterPro" id="IPR012337">
    <property type="entry name" value="RNaseH-like_sf"/>
</dbReference>
<dbReference type="InterPro" id="IPR036397">
    <property type="entry name" value="RNaseH_sf"/>
</dbReference>
<evidence type="ECO:0000256" key="2">
    <source>
        <dbReference type="SAM" id="MobiDB-lite"/>
    </source>
</evidence>
<feature type="region of interest" description="Disordered" evidence="2">
    <location>
        <begin position="492"/>
        <end position="513"/>
    </location>
</feature>
<reference evidence="5 6" key="1">
    <citation type="submission" date="2016-09" db="EMBL/GenBank/DDBJ databases">
        <title>Draft genome sequence for the type strain of Desulfuribacillus alkaliarsenatis AHT28, an obligately anaerobic, sulfidogenic bacterium isolated from Russian soda lake sediments.</title>
        <authorList>
            <person name="Abin C.A."/>
            <person name="Hollibaugh J.T."/>
        </authorList>
    </citation>
    <scope>NUCLEOTIDE SEQUENCE [LARGE SCALE GENOMIC DNA]</scope>
    <source>
        <strain evidence="5 6">AHT28</strain>
    </source>
</reference>
<gene>
    <name evidence="5" type="ORF">BHF68_14815</name>
</gene>
<name>A0A1E5G2J9_9FIRM</name>
<dbReference type="Gene3D" id="3.30.420.10">
    <property type="entry name" value="Ribonuclease H-like superfamily/Ribonuclease H"/>
    <property type="match status" value="1"/>
</dbReference>
<dbReference type="PANTHER" id="PTHR35004:SF8">
    <property type="entry name" value="TRANSPOSASE RV3428C-RELATED"/>
    <property type="match status" value="1"/>
</dbReference>
<evidence type="ECO:0000259" key="3">
    <source>
        <dbReference type="PROSITE" id="PS50532"/>
    </source>
</evidence>
<dbReference type="GO" id="GO:0015074">
    <property type="term" value="P:DNA integration"/>
    <property type="evidence" value="ECO:0007669"/>
    <property type="project" value="InterPro"/>
</dbReference>
<dbReference type="SUPFAM" id="SSF53098">
    <property type="entry name" value="Ribonuclease H-like"/>
    <property type="match status" value="1"/>
</dbReference>
<dbReference type="PANTHER" id="PTHR35004">
    <property type="entry name" value="TRANSPOSASE RV3428C-RELATED"/>
    <property type="match status" value="1"/>
</dbReference>
<dbReference type="PROSITE" id="PS50532">
    <property type="entry name" value="HTH_IS408"/>
    <property type="match status" value="1"/>
</dbReference>
<organism evidence="5 6">
    <name type="scientific">Desulfuribacillus alkaliarsenatis</name>
    <dbReference type="NCBI Taxonomy" id="766136"/>
    <lineage>
        <taxon>Bacteria</taxon>
        <taxon>Bacillati</taxon>
        <taxon>Bacillota</taxon>
        <taxon>Desulfuribacillia</taxon>
        <taxon>Desulfuribacillales</taxon>
        <taxon>Desulfuribacillaceae</taxon>
        <taxon>Desulfuribacillus</taxon>
    </lineage>
</organism>
<dbReference type="InterPro" id="IPR001584">
    <property type="entry name" value="Integrase_cat-core"/>
</dbReference>
<feature type="domain" description="Integrase catalytic" evidence="4">
    <location>
        <begin position="130"/>
        <end position="310"/>
    </location>
</feature>
<dbReference type="RefSeq" id="WP_069642993.1">
    <property type="nucleotide sequence ID" value="NZ_MIJE01000015.1"/>
</dbReference>
<comment type="similarity">
    <text evidence="1">Belongs to the transposase IS21/IS408/IS1162 family.</text>
</comment>
<dbReference type="EMBL" id="MIJE01000015">
    <property type="protein sequence ID" value="OEF97217.1"/>
    <property type="molecule type" value="Genomic_DNA"/>
</dbReference>
<dbReference type="AlphaFoldDB" id="A0A1E5G2J9"/>
<dbReference type="InterPro" id="IPR017895">
    <property type="entry name" value="HTH_IS408/IS1162_type"/>
</dbReference>
<dbReference type="STRING" id="766136.BHF68_14815"/>
<dbReference type="Proteomes" id="UP000094296">
    <property type="component" value="Unassembled WGS sequence"/>
</dbReference>
<dbReference type="NCBIfam" id="NF033546">
    <property type="entry name" value="transpos_IS21"/>
    <property type="match status" value="1"/>
</dbReference>
<sequence>MTKYREILRLNSQGMSQRSISSSCQCSRNTVKKVLERAEKQNIAWPFKEDLTDAELQEILFPEKSAISNRRLPDCEYIHKEMAKSGVTLSLLWNEYCEQCRLSGEIPLMYSQFCRHYRKYAHTTKATMRVKRKPGEILEVDWAGKTASIQNNITGDPIPVYIFVATLACSQYTYVEGFLSMNMESWIQAHVNTFAYMGGVTRILVPDNLKTGVDKASRHEPKINRTYHEMAEHYGTAVIPARVRHPKDKPNAEGAVGVITTWIIASLRNQQFFSLAELNKAIRYKLEEFNQKPFQKKQGSRQIAFLEEEKSLLMPLPASPYELATWSMASVQYDYHISADKNHYSVPFEYIRHTVDVRLTSNTVEVFYHNHRIASHVRLKNQEGQYVTIADHMPETHKKYLATDSDYFREWASSVGKHTEIVVDAILSFHKVEKQGYRSCTSLMKLADKYSLTRLEAACKRALSYSPKPNFKTVQTILQTGQDKIQDQAIETKRHSSHGFTRGASYYGGPAND</sequence>
<accession>A0A1E5G2J9</accession>
<evidence type="ECO:0000259" key="4">
    <source>
        <dbReference type="PROSITE" id="PS50994"/>
    </source>
</evidence>
<dbReference type="GO" id="GO:0003676">
    <property type="term" value="F:nucleic acid binding"/>
    <property type="evidence" value="ECO:0007669"/>
    <property type="project" value="InterPro"/>
</dbReference>
<dbReference type="Pfam" id="PF22483">
    <property type="entry name" value="Mu-transpos_C_2"/>
    <property type="match status" value="1"/>
</dbReference>
<evidence type="ECO:0000256" key="1">
    <source>
        <dbReference type="ARBA" id="ARBA00009277"/>
    </source>
</evidence>
<comment type="caution">
    <text evidence="5">The sequence shown here is derived from an EMBL/GenBank/DDBJ whole genome shotgun (WGS) entry which is preliminary data.</text>
</comment>
<protein>
    <submittedName>
        <fullName evidence="5">Integrase</fullName>
    </submittedName>
</protein>
<evidence type="ECO:0000313" key="6">
    <source>
        <dbReference type="Proteomes" id="UP000094296"/>
    </source>
</evidence>
<dbReference type="PROSITE" id="PS50994">
    <property type="entry name" value="INTEGRASE"/>
    <property type="match status" value="1"/>
</dbReference>